<reference evidence="1" key="1">
    <citation type="submission" date="2019-12" db="EMBL/GenBank/DDBJ databases">
        <title>Genome sequencing and annotation of Brassica cretica.</title>
        <authorList>
            <person name="Studholme D.J."/>
            <person name="Sarris P.F."/>
        </authorList>
    </citation>
    <scope>NUCLEOTIDE SEQUENCE</scope>
    <source>
        <strain evidence="1">PFS-102/07</strain>
        <tissue evidence="1">Leaf</tissue>
    </source>
</reference>
<dbReference type="EMBL" id="QGKY02000190">
    <property type="protein sequence ID" value="KAF2589856.1"/>
    <property type="molecule type" value="Genomic_DNA"/>
</dbReference>
<evidence type="ECO:0000313" key="1">
    <source>
        <dbReference type="EMBL" id="KAF2589856.1"/>
    </source>
</evidence>
<protein>
    <submittedName>
        <fullName evidence="1">Uncharacterized protein</fullName>
    </submittedName>
</protein>
<sequence>MRREPLSFSKLRGSWVPPKEPRGRGRRCLEFSAKGGPVEELLLRRRYNRSKMFIKISNK</sequence>
<gene>
    <name evidence="1" type="ORF">F2Q70_00040591</name>
</gene>
<dbReference type="AlphaFoldDB" id="A0A8S9K8Z9"/>
<organism evidence="1">
    <name type="scientific">Brassica cretica</name>
    <name type="common">Mustard</name>
    <dbReference type="NCBI Taxonomy" id="69181"/>
    <lineage>
        <taxon>Eukaryota</taxon>
        <taxon>Viridiplantae</taxon>
        <taxon>Streptophyta</taxon>
        <taxon>Embryophyta</taxon>
        <taxon>Tracheophyta</taxon>
        <taxon>Spermatophyta</taxon>
        <taxon>Magnoliopsida</taxon>
        <taxon>eudicotyledons</taxon>
        <taxon>Gunneridae</taxon>
        <taxon>Pentapetalae</taxon>
        <taxon>rosids</taxon>
        <taxon>malvids</taxon>
        <taxon>Brassicales</taxon>
        <taxon>Brassicaceae</taxon>
        <taxon>Brassiceae</taxon>
        <taxon>Brassica</taxon>
    </lineage>
</organism>
<comment type="caution">
    <text evidence="1">The sequence shown here is derived from an EMBL/GenBank/DDBJ whole genome shotgun (WGS) entry which is preliminary data.</text>
</comment>
<accession>A0A8S9K8Z9</accession>
<proteinExistence type="predicted"/>
<name>A0A8S9K8Z9_BRACR</name>